<sequence>MTERERLLLTGHAHHLLRQARDGERVFREHTDYVHGVRLLHELAAEHGVALHAWCLLPDRLHLLATPLGDPWGLSVFMKALSCRVALRHRERHRSSSPWRRRYHASPVEPGQWVLAAMCFIERLPIEAGLAVAAYHYPHSSYRTRLGKTDHYPLTDPPEYRRLGDTLVDRAAAYRRYLKEGLDPRETWAIDTAVRRNRLTGSPRFVKEVYLRYGVLCINRGPGRPRKRRQAPGSDRL</sequence>
<dbReference type="Proteomes" id="UP000662703">
    <property type="component" value="Unassembled WGS sequence"/>
</dbReference>
<evidence type="ECO:0000313" key="3">
    <source>
        <dbReference type="Proteomes" id="UP000662703"/>
    </source>
</evidence>
<dbReference type="EMBL" id="ARXX01000055">
    <property type="protein sequence ID" value="MBF5057709.1"/>
    <property type="molecule type" value="Genomic_DNA"/>
</dbReference>
<dbReference type="InterPro" id="IPR036515">
    <property type="entry name" value="Transposase_17_sf"/>
</dbReference>
<dbReference type="SMART" id="SM01321">
    <property type="entry name" value="Y1_Tnp"/>
    <property type="match status" value="1"/>
</dbReference>
<dbReference type="PANTHER" id="PTHR34322:SF2">
    <property type="entry name" value="TRANSPOSASE IS200-LIKE DOMAIN-CONTAINING PROTEIN"/>
    <property type="match status" value="1"/>
</dbReference>
<evidence type="ECO:0000259" key="1">
    <source>
        <dbReference type="SMART" id="SM01321"/>
    </source>
</evidence>
<gene>
    <name evidence="2" type="ORF">Y5W_03003</name>
</gene>
<keyword evidence="3" id="KW-1185">Reference proteome</keyword>
<dbReference type="RefSeq" id="WP_194865868.1">
    <property type="nucleotide sequence ID" value="NZ_ARXX01000055.1"/>
</dbReference>
<feature type="domain" description="Transposase IS200-like" evidence="1">
    <location>
        <begin position="9"/>
        <end position="124"/>
    </location>
</feature>
<evidence type="ECO:0000313" key="2">
    <source>
        <dbReference type="EMBL" id="MBF5057709.1"/>
    </source>
</evidence>
<comment type="caution">
    <text evidence="2">The sequence shown here is derived from an EMBL/GenBank/DDBJ whole genome shotgun (WGS) entry which is preliminary data.</text>
</comment>
<proteinExistence type="predicted"/>
<protein>
    <submittedName>
        <fullName evidence="2">Transposase-like protein</fullName>
    </submittedName>
</protein>
<dbReference type="InterPro" id="IPR002686">
    <property type="entry name" value="Transposase_17"/>
</dbReference>
<dbReference type="SUPFAM" id="SSF143422">
    <property type="entry name" value="Transposase IS200-like"/>
    <property type="match status" value="1"/>
</dbReference>
<dbReference type="Gene3D" id="3.30.70.1290">
    <property type="entry name" value="Transposase IS200-like"/>
    <property type="match status" value="1"/>
</dbReference>
<reference evidence="2 3" key="1">
    <citation type="submission" date="2012-09" db="EMBL/GenBank/DDBJ databases">
        <title>Genome Sequence of alkane-degrading Bacterium Alcanivorax sp. 521-1.</title>
        <authorList>
            <person name="Lai Q."/>
            <person name="Shao Z."/>
        </authorList>
    </citation>
    <scope>NUCLEOTIDE SEQUENCE [LARGE SCALE GENOMIC DNA]</scope>
    <source>
        <strain evidence="2 3">521-1</strain>
    </source>
</reference>
<organism evidence="2 3">
    <name type="scientific">Alloalcanivorax profundimaris</name>
    <dbReference type="NCBI Taxonomy" id="2735259"/>
    <lineage>
        <taxon>Bacteria</taxon>
        <taxon>Pseudomonadati</taxon>
        <taxon>Pseudomonadota</taxon>
        <taxon>Gammaproteobacteria</taxon>
        <taxon>Oceanospirillales</taxon>
        <taxon>Alcanivoracaceae</taxon>
        <taxon>Alloalcanivorax</taxon>
    </lineage>
</organism>
<dbReference type="PANTHER" id="PTHR34322">
    <property type="entry name" value="TRANSPOSASE, Y1_TNP DOMAIN-CONTAINING"/>
    <property type="match status" value="1"/>
</dbReference>
<name>A0ABS0AU80_9GAMM</name>
<accession>A0ABS0AU80</accession>